<dbReference type="PROSITE" id="PS01228">
    <property type="entry name" value="COF_1"/>
    <property type="match status" value="1"/>
</dbReference>
<dbReference type="RefSeq" id="WP_022770155.1">
    <property type="nucleotide sequence ID" value="NC_022575.1"/>
</dbReference>
<proteinExistence type="predicted"/>
<organism evidence="1 2">
    <name type="scientific">Mycoplasma parvum str. Indiana</name>
    <dbReference type="NCBI Taxonomy" id="1403316"/>
    <lineage>
        <taxon>Bacteria</taxon>
        <taxon>Bacillati</taxon>
        <taxon>Mycoplasmatota</taxon>
        <taxon>Mollicutes</taxon>
        <taxon>Mycoplasmataceae</taxon>
        <taxon>Mycoplasma</taxon>
    </lineage>
</organism>
<keyword evidence="2" id="KW-1185">Reference proteome</keyword>
<gene>
    <name evidence="1" type="ORF">PRV_02265</name>
</gene>
<dbReference type="GO" id="GO:0005829">
    <property type="term" value="C:cytosol"/>
    <property type="evidence" value="ECO:0007669"/>
    <property type="project" value="TreeGrafter"/>
</dbReference>
<dbReference type="PANTHER" id="PTHR10000:SF8">
    <property type="entry name" value="HAD SUPERFAMILY HYDROLASE-LIKE, TYPE 3"/>
    <property type="match status" value="1"/>
</dbReference>
<accession>U5NC85</accession>
<dbReference type="EMBL" id="CP006771">
    <property type="protein sequence ID" value="AGX89191.1"/>
    <property type="molecule type" value="Genomic_DNA"/>
</dbReference>
<evidence type="ECO:0000313" key="2">
    <source>
        <dbReference type="Proteomes" id="UP000017119"/>
    </source>
</evidence>
<dbReference type="Gene3D" id="3.30.1240.10">
    <property type="match status" value="1"/>
</dbReference>
<dbReference type="AlphaFoldDB" id="U5NC85"/>
<dbReference type="InterPro" id="IPR023214">
    <property type="entry name" value="HAD_sf"/>
</dbReference>
<dbReference type="GO" id="GO:0016791">
    <property type="term" value="F:phosphatase activity"/>
    <property type="evidence" value="ECO:0007669"/>
    <property type="project" value="TreeGrafter"/>
</dbReference>
<dbReference type="STRING" id="1403316.PRV_02265"/>
<dbReference type="InterPro" id="IPR036412">
    <property type="entry name" value="HAD-like_sf"/>
</dbReference>
<dbReference type="KEGG" id="mpv:PRV_02265"/>
<dbReference type="GO" id="GO:0000287">
    <property type="term" value="F:magnesium ion binding"/>
    <property type="evidence" value="ECO:0007669"/>
    <property type="project" value="TreeGrafter"/>
</dbReference>
<sequence>MPEKKRAQYRTKIRVLFTDLDGTLLSPKPWLWGKVRTHTLSILGSFLDKGENHLILATGRNITRAKAIAEWLEDRLGGYKIPYLICLNGGTLVNNETGKIIYSKTFKVDKLWHLIKFVKSHFLVSFLVFTSENILYTENDLISKTLAKKFAKKYGATVKYVELMYLSESWNNIQKVMIITLHKNSEKLRAIIESKFSEFYVSTHGGWLLEVIDRKINKFFAIEEILKREKSWKLSECCGVGNEGNDILMIEQCGYGVAVDFHSKKTFKYKTELINFYTTNKDGKAISRVLTTNF</sequence>
<dbReference type="PATRIC" id="fig|1403316.3.peg.422"/>
<dbReference type="Proteomes" id="UP000017119">
    <property type="component" value="Chromosome"/>
</dbReference>
<name>U5NC85_9MOLU</name>
<reference evidence="1 2" key="1">
    <citation type="journal article" date="2013" name="Genome Announc.">
        <title>Genome Sequence of Mycoplasma parvum (Formerly Eperythrozoon parvum), a Diminutive Hemoplasma of the Pig.</title>
        <authorList>
            <person name="do Nascimento N.C."/>
            <person name="Dos Santos A.P."/>
            <person name="Chu Y."/>
            <person name="Guimaraes A.M."/>
            <person name="Pagliaro A."/>
            <person name="Messick J.B."/>
        </authorList>
    </citation>
    <scope>NUCLEOTIDE SEQUENCE [LARGE SCALE GENOMIC DNA]</scope>
    <source>
        <strain evidence="1 2">Indiana</strain>
    </source>
</reference>
<dbReference type="NCBIfam" id="TIGR01484">
    <property type="entry name" value="HAD-SF-IIB"/>
    <property type="match status" value="1"/>
</dbReference>
<protein>
    <submittedName>
        <fullName evidence="1">Haloacid dehalogenase</fullName>
    </submittedName>
</protein>
<dbReference type="Pfam" id="PF08282">
    <property type="entry name" value="Hydrolase_3"/>
    <property type="match status" value="1"/>
</dbReference>
<dbReference type="OrthoDB" id="388395at2"/>
<dbReference type="Gene3D" id="3.40.50.1000">
    <property type="entry name" value="HAD superfamily/HAD-like"/>
    <property type="match status" value="1"/>
</dbReference>
<dbReference type="HOGENOM" id="CLU_946020_0_0_14"/>
<dbReference type="SUPFAM" id="SSF56784">
    <property type="entry name" value="HAD-like"/>
    <property type="match status" value="1"/>
</dbReference>
<dbReference type="InterPro" id="IPR006379">
    <property type="entry name" value="HAD-SF_hydro_IIB"/>
</dbReference>
<evidence type="ECO:0000313" key="1">
    <source>
        <dbReference type="EMBL" id="AGX89191.1"/>
    </source>
</evidence>
<dbReference type="PANTHER" id="PTHR10000">
    <property type="entry name" value="PHOSPHOSERINE PHOSPHATASE"/>
    <property type="match status" value="1"/>
</dbReference>